<keyword evidence="1" id="KW-0812">Transmembrane</keyword>
<dbReference type="HOGENOM" id="CLU_470743_0_0_12"/>
<keyword evidence="1" id="KW-1133">Transmembrane helix</keyword>
<feature type="transmembrane region" description="Helical" evidence="1">
    <location>
        <begin position="44"/>
        <end position="62"/>
    </location>
</feature>
<proteinExistence type="predicted"/>
<evidence type="ECO:0000256" key="1">
    <source>
        <dbReference type="SAM" id="Phobius"/>
    </source>
</evidence>
<dbReference type="AlphaFoldDB" id="H2CGR2"/>
<sequence>MNKLQTIQNQIYTSRLVYGIDFLIFLLFSFLLLGLYHSSNNENLFAHLSAWGTLGSLVFASYQHVLQRIDRRKVIEYFKTESESLIKPIELIIEKHYPEIDPTIFTKCEELTLSACLSEFSRTMNIQSIEYQFISSYIDYLQLKTKISTAELIFIKYRIITSFFQNNFPKFKIDHIDLGTLRDNPELVRFGKLISLFEENSLLCAPFDFDSVSDSDGEDSLFNYFELSSAKVKKLLEDNEKRKKAEILLSKAIDNAYTNLNLLNISKLEEKIPALFKYDEKYSATKTKWKAEVETHLRKKNKIQRNASEEEISDHEKFITEESERILTDIDTILGRQPFSKALYSFKKEIKQLGKDFFWYIIFPENFSNEARGWTPEKFIKEKVIKKARELQSEFNVEILKKYPFLKGKLKRKLDANYYIIYIDPTTLKINADLSTTPKPLKEALTKSFFSSEDREENFQSQLIYLKQVINSLSLSGLLFTEPFEIQDKYAKIEKRIITQSEKLGLNIRNVNSIAELGNKKDELVKIVYKIIHKKNPPTSKRSIHLKTINSEVEKIIQNAIDLVQIISQMRSKKKENDA</sequence>
<keyword evidence="3" id="KW-1185">Reference proteome</keyword>
<organism evidence="2 3">
    <name type="scientific">Leptonema illini DSM 21528</name>
    <dbReference type="NCBI Taxonomy" id="929563"/>
    <lineage>
        <taxon>Bacteria</taxon>
        <taxon>Pseudomonadati</taxon>
        <taxon>Spirochaetota</taxon>
        <taxon>Spirochaetia</taxon>
        <taxon>Leptospirales</taxon>
        <taxon>Leptospiraceae</taxon>
        <taxon>Leptonema</taxon>
    </lineage>
</organism>
<evidence type="ECO:0000313" key="3">
    <source>
        <dbReference type="Proteomes" id="UP000005737"/>
    </source>
</evidence>
<gene>
    <name evidence="2" type="ORF">Lepil_0027</name>
</gene>
<keyword evidence="1" id="KW-0472">Membrane</keyword>
<name>H2CGR2_9LEPT</name>
<reference evidence="2 3" key="1">
    <citation type="submission" date="2011-10" db="EMBL/GenBank/DDBJ databases">
        <title>The Improved High-Quality Draft genome of Leptonema illini DSM 21528.</title>
        <authorList>
            <consortium name="US DOE Joint Genome Institute (JGI-PGF)"/>
            <person name="Lucas S."/>
            <person name="Copeland A."/>
            <person name="Lapidus A."/>
            <person name="Glavina del Rio T."/>
            <person name="Dalin E."/>
            <person name="Tice H."/>
            <person name="Bruce D."/>
            <person name="Goodwin L."/>
            <person name="Pitluck S."/>
            <person name="Peters L."/>
            <person name="Mikhailova N."/>
            <person name="Held B."/>
            <person name="Kyrpides N."/>
            <person name="Mavromatis K."/>
            <person name="Ivanova N."/>
            <person name="Markowitz V."/>
            <person name="Cheng J.-F."/>
            <person name="Hugenholtz P."/>
            <person name="Woyke T."/>
            <person name="Wu D."/>
            <person name="Gronow S."/>
            <person name="Wellnitz S."/>
            <person name="Brambilla E.-M."/>
            <person name="Klenk H.-P."/>
            <person name="Eisen J.A."/>
        </authorList>
    </citation>
    <scope>NUCLEOTIDE SEQUENCE [LARGE SCALE GENOMIC DNA]</scope>
    <source>
        <strain evidence="2 3">DSM 21528</strain>
    </source>
</reference>
<feature type="transmembrane region" description="Helical" evidence="1">
    <location>
        <begin position="16"/>
        <end position="38"/>
    </location>
</feature>
<dbReference type="RefSeq" id="WP_002768732.1">
    <property type="nucleotide sequence ID" value="NZ_JH597773.1"/>
</dbReference>
<dbReference type="EMBL" id="JH597773">
    <property type="protein sequence ID" value="EHQ04738.1"/>
    <property type="molecule type" value="Genomic_DNA"/>
</dbReference>
<protein>
    <submittedName>
        <fullName evidence="2">Uncharacterized protein</fullName>
    </submittedName>
</protein>
<evidence type="ECO:0000313" key="2">
    <source>
        <dbReference type="EMBL" id="EHQ04738.1"/>
    </source>
</evidence>
<accession>H2CGR2</accession>
<dbReference type="Proteomes" id="UP000005737">
    <property type="component" value="Unassembled WGS sequence"/>
</dbReference>